<protein>
    <submittedName>
        <fullName evidence="1">Uncharacterized protein</fullName>
    </submittedName>
</protein>
<dbReference type="KEGG" id="nde:NIDE1788"/>
<organism evidence="1 2">
    <name type="scientific">Nitrospira defluvii</name>
    <dbReference type="NCBI Taxonomy" id="330214"/>
    <lineage>
        <taxon>Bacteria</taxon>
        <taxon>Pseudomonadati</taxon>
        <taxon>Nitrospirota</taxon>
        <taxon>Nitrospiria</taxon>
        <taxon>Nitrospirales</taxon>
        <taxon>Nitrospiraceae</taxon>
        <taxon>Nitrospira</taxon>
    </lineage>
</organism>
<gene>
    <name evidence="1" type="ORF">NIDE1788</name>
</gene>
<dbReference type="HOGENOM" id="CLU_1432163_0_0_0"/>
<dbReference type="STRING" id="330214.NIDE1788"/>
<proteinExistence type="predicted"/>
<keyword evidence="2" id="KW-1185">Reference proteome</keyword>
<evidence type="ECO:0000313" key="2">
    <source>
        <dbReference type="Proteomes" id="UP000001660"/>
    </source>
</evidence>
<dbReference type="OrthoDB" id="112289at2"/>
<name>D8PE60_9BACT</name>
<accession>D8PE60</accession>
<evidence type="ECO:0000313" key="1">
    <source>
        <dbReference type="EMBL" id="CBK41519.1"/>
    </source>
</evidence>
<dbReference type="Proteomes" id="UP000001660">
    <property type="component" value="Chromosome"/>
</dbReference>
<reference evidence="1 2" key="1">
    <citation type="journal article" date="2010" name="Proc. Natl. Acad. Sci. U.S.A.">
        <title>A Nitrospira metagenome illuminates the physiology and evolution of globally important nitrite-oxidizing bacteria.</title>
        <authorList>
            <person name="Lucker S."/>
            <person name="Wagner M."/>
            <person name="Maixner F."/>
            <person name="Pelletier E."/>
            <person name="Koch H."/>
            <person name="Vacherie B."/>
            <person name="Rattei T."/>
            <person name="Sinninghe Damste J."/>
            <person name="Spieck E."/>
            <person name="Le Paslier D."/>
            <person name="Daims H."/>
        </authorList>
    </citation>
    <scope>NUCLEOTIDE SEQUENCE [LARGE SCALE GENOMIC DNA]</scope>
</reference>
<dbReference type="EMBL" id="FP929003">
    <property type="protein sequence ID" value="CBK41519.1"/>
    <property type="molecule type" value="Genomic_DNA"/>
</dbReference>
<dbReference type="AlphaFoldDB" id="D8PE60"/>
<sequence>MTRRCLQSQPHQAASTPFGRRCARFTLALAGLCFIVATNELRAAPIEVIYPEGVSEGFVTLKSMDGKKLADGELSQLTTGTDRLASRLTFRFTDGSLYDETVTFSQKKHLAMLSYQLKQRGPAFPERLTISLNGETGQYQVRRHEQANHEQMPTGRLAGCGKTHFESQSHHRYAVWDDVEQPCRMSTTG</sequence>